<sequence length="250" mass="28786">MNSFIDLSKENIETEHVCCAISDKKHQKGVKLKKEWLTARMEEGHTFRKLDAKGKVFIEYAPLEKAWVPVIGKNYYYIYCLWVSGSYKGKGYGKQLLESCIAKAKEEGKSGVCILSSKKKTPFLSDKAFLTKYDFKVVATYRETYELLALSFDGSLPAFSHSLEEELPYSEELVIYYTHQCPYIHNCISQVVSYAEEKNIDLKLIHVDTLEKAKNLPSVFNNWAVFYKGQFETVHLLNKGFLDKLITKKN</sequence>
<dbReference type="Pfam" id="PF00583">
    <property type="entry name" value="Acetyltransf_1"/>
    <property type="match status" value="1"/>
</dbReference>
<comment type="caution">
    <text evidence="2">The sequence shown here is derived from an EMBL/GenBank/DDBJ whole genome shotgun (WGS) entry which is preliminary data.</text>
</comment>
<evidence type="ECO:0000313" key="2">
    <source>
        <dbReference type="EMBL" id="MDH8679466.1"/>
    </source>
</evidence>
<accession>A0ABT6NGC4</accession>
<dbReference type="CDD" id="cd04301">
    <property type="entry name" value="NAT_SF"/>
    <property type="match status" value="1"/>
</dbReference>
<dbReference type="EMBL" id="JARYZI010000012">
    <property type="protein sequence ID" value="MDH8679466.1"/>
    <property type="molecule type" value="Genomic_DNA"/>
</dbReference>
<keyword evidence="3" id="KW-1185">Reference proteome</keyword>
<keyword evidence="2" id="KW-0808">Transferase</keyword>
<dbReference type="GO" id="GO:0016746">
    <property type="term" value="F:acyltransferase activity"/>
    <property type="evidence" value="ECO:0007669"/>
    <property type="project" value="UniProtKB-KW"/>
</dbReference>
<evidence type="ECO:0000259" key="1">
    <source>
        <dbReference type="PROSITE" id="PS51186"/>
    </source>
</evidence>
<gene>
    <name evidence="2" type="ORF">QE109_15010</name>
</gene>
<dbReference type="Gene3D" id="3.40.630.30">
    <property type="match status" value="1"/>
</dbReference>
<dbReference type="EC" id="2.3.1.-" evidence="2"/>
<reference evidence="2 3" key="1">
    <citation type="submission" date="2023-04" db="EMBL/GenBank/DDBJ databases">
        <title>Fusibacter bizertensis strain WBS, isolated from littoral bottom sediments of the Arctic seas - biochemical and genomic analysis.</title>
        <authorList>
            <person name="Brioukhanov A.L."/>
        </authorList>
    </citation>
    <scope>NUCLEOTIDE SEQUENCE [LARGE SCALE GENOMIC DNA]</scope>
    <source>
        <strain evidence="2 3">WBS</strain>
    </source>
</reference>
<proteinExistence type="predicted"/>
<name>A0ABT6NGC4_9FIRM</name>
<organism evidence="2 3">
    <name type="scientific">Fusibacter bizertensis</name>
    <dbReference type="NCBI Taxonomy" id="1488331"/>
    <lineage>
        <taxon>Bacteria</taxon>
        <taxon>Bacillati</taxon>
        <taxon>Bacillota</taxon>
        <taxon>Clostridia</taxon>
        <taxon>Eubacteriales</taxon>
        <taxon>Eubacteriales Family XII. Incertae Sedis</taxon>
        <taxon>Fusibacter</taxon>
    </lineage>
</organism>
<feature type="domain" description="N-acetyltransferase" evidence="1">
    <location>
        <begin position="5"/>
        <end position="153"/>
    </location>
</feature>
<protein>
    <submittedName>
        <fullName evidence="2">GNAT family N-acetyltransferase</fullName>
        <ecNumber evidence="2">2.3.1.-</ecNumber>
    </submittedName>
</protein>
<evidence type="ECO:0000313" key="3">
    <source>
        <dbReference type="Proteomes" id="UP001158045"/>
    </source>
</evidence>
<dbReference type="InterPro" id="IPR025685">
    <property type="entry name" value="YoaP-like_dom"/>
</dbReference>
<keyword evidence="2" id="KW-0012">Acyltransferase</keyword>
<dbReference type="InterPro" id="IPR000182">
    <property type="entry name" value="GNAT_dom"/>
</dbReference>
<dbReference type="PROSITE" id="PS51186">
    <property type="entry name" value="GNAT"/>
    <property type="match status" value="1"/>
</dbReference>
<dbReference type="InterPro" id="IPR016181">
    <property type="entry name" value="Acyl_CoA_acyltransferase"/>
</dbReference>
<dbReference type="SUPFAM" id="SSF55729">
    <property type="entry name" value="Acyl-CoA N-acyltransferases (Nat)"/>
    <property type="match status" value="1"/>
</dbReference>
<dbReference type="Pfam" id="PF14268">
    <property type="entry name" value="YoaP"/>
    <property type="match status" value="1"/>
</dbReference>
<dbReference type="Proteomes" id="UP001158045">
    <property type="component" value="Unassembled WGS sequence"/>
</dbReference>
<dbReference type="RefSeq" id="WP_281095362.1">
    <property type="nucleotide sequence ID" value="NZ_JARYZI010000012.1"/>
</dbReference>